<dbReference type="FunFam" id="3.20.20.540:FF:000001">
    <property type="entry name" value="Phosphomethylpyrimidine synthase"/>
    <property type="match status" value="1"/>
</dbReference>
<reference evidence="11" key="1">
    <citation type="submission" date="2017-09" db="EMBL/GenBank/DDBJ databases">
        <title>Depth-based differentiation of microbial function through sediment-hosted aquifers and enrichment of novel symbionts in the deep terrestrial subsurface.</title>
        <authorList>
            <person name="Probst A.J."/>
            <person name="Ladd B."/>
            <person name="Jarett J.K."/>
            <person name="Geller-Mcgrath D.E."/>
            <person name="Sieber C.M.K."/>
            <person name="Emerson J.B."/>
            <person name="Anantharaman K."/>
            <person name="Thomas B.C."/>
            <person name="Malmstrom R."/>
            <person name="Stieglmeier M."/>
            <person name="Klingl A."/>
            <person name="Woyke T."/>
            <person name="Ryan C.M."/>
            <person name="Banfield J.F."/>
        </authorList>
    </citation>
    <scope>NUCLEOTIDE SEQUENCE [LARGE SCALE GENOMIC DNA]</scope>
</reference>
<dbReference type="GO" id="GO:0005829">
    <property type="term" value="C:cytosol"/>
    <property type="evidence" value="ECO:0007669"/>
    <property type="project" value="TreeGrafter"/>
</dbReference>
<evidence type="ECO:0000256" key="3">
    <source>
        <dbReference type="ARBA" id="ARBA00022691"/>
    </source>
</evidence>
<evidence type="ECO:0000313" key="11">
    <source>
        <dbReference type="Proteomes" id="UP000230767"/>
    </source>
</evidence>
<dbReference type="GO" id="GO:0046872">
    <property type="term" value="F:metal ion binding"/>
    <property type="evidence" value="ECO:0007669"/>
    <property type="project" value="UniProtKB-KW"/>
</dbReference>
<dbReference type="InterPro" id="IPR002817">
    <property type="entry name" value="ThiC/BzaA/B"/>
</dbReference>
<comment type="caution">
    <text evidence="10">The sequence shown here is derived from an EMBL/GenBank/DDBJ whole genome shotgun (WGS) entry which is preliminary data.</text>
</comment>
<name>A0A2M7R770_9BACT</name>
<keyword evidence="6" id="KW-0408">Iron</keyword>
<evidence type="ECO:0000313" key="10">
    <source>
        <dbReference type="EMBL" id="PIY89319.1"/>
    </source>
</evidence>
<evidence type="ECO:0000256" key="9">
    <source>
        <dbReference type="NCBIfam" id="TIGR00190"/>
    </source>
</evidence>
<dbReference type="SFLD" id="SFLDS00113">
    <property type="entry name" value="Radical_SAM_Phosphomethylpyrim"/>
    <property type="match status" value="1"/>
</dbReference>
<evidence type="ECO:0000256" key="2">
    <source>
        <dbReference type="ARBA" id="ARBA00022485"/>
    </source>
</evidence>
<keyword evidence="4" id="KW-0479">Metal-binding</keyword>
<keyword evidence="3" id="KW-0949">S-adenosyl-L-methionine</keyword>
<dbReference type="Gene3D" id="3.20.20.540">
    <property type="entry name" value="Radical SAM ThiC family, central domain"/>
    <property type="match status" value="1"/>
</dbReference>
<sequence length="380" mass="42629">PSNVNHRNLKPIGIGFGLRTKINTNIGVSLIKSTLVQELKKLEVAIEAGADTIMDLSTTKDADKIRRALIEKCPVPFGTVPIYQAVIEAGKIESLNKEIYLTVLEKHAKDGVDFVTVHAGVTKRAFPLIKNRVMKCVSRGGSFLLRWMKYHKKENFLYESFDEILQIAKRYDVTLSLGDGLRPGCIEDSTDKAQIQELKILGKLAKRAKEAGCQVMIEGPGHIPLNDIENNVRLEKRYCDSSPFYVLGPLPTDIATGYDHIVCAIGGALACWKGADFLCYVTPKEHIGLPNINDVREGTIVTKIAAHIADIAKGNKKAIFRDLKMAKARARVNWKDMLKYVIDQKKFIELRRQECRKNPKLRKAKYCSMCGPFCVFRILK</sequence>
<keyword evidence="5" id="KW-0862">Zinc</keyword>
<organism evidence="10 11">
    <name type="scientific">Candidatus Nealsonbacteria bacterium CG_4_10_14_0_8_um_filter_37_14</name>
    <dbReference type="NCBI Taxonomy" id="1974684"/>
    <lineage>
        <taxon>Bacteria</taxon>
        <taxon>Candidatus Nealsoniibacteriota</taxon>
    </lineage>
</organism>
<dbReference type="GO" id="GO:0009228">
    <property type="term" value="P:thiamine biosynthetic process"/>
    <property type="evidence" value="ECO:0007669"/>
    <property type="project" value="UniProtKB-UniRule"/>
</dbReference>
<evidence type="ECO:0000256" key="7">
    <source>
        <dbReference type="ARBA" id="ARBA00023014"/>
    </source>
</evidence>
<accession>A0A2M7R770</accession>
<feature type="non-terminal residue" evidence="10">
    <location>
        <position position="1"/>
    </location>
</feature>
<dbReference type="Pfam" id="PF01964">
    <property type="entry name" value="ThiC_Rad_SAM"/>
    <property type="match status" value="1"/>
</dbReference>
<dbReference type="SFLD" id="SFLDG01114">
    <property type="entry name" value="phosphomethylpyrimidine_syntha"/>
    <property type="match status" value="1"/>
</dbReference>
<dbReference type="PANTHER" id="PTHR30557:SF1">
    <property type="entry name" value="PHOSPHOMETHYLPYRIMIDINE SYNTHASE, CHLOROPLASTIC"/>
    <property type="match status" value="1"/>
</dbReference>
<dbReference type="PANTHER" id="PTHR30557">
    <property type="entry name" value="THIAMINE BIOSYNTHESIS PROTEIN THIC"/>
    <property type="match status" value="1"/>
</dbReference>
<dbReference type="NCBIfam" id="TIGR00190">
    <property type="entry name" value="thiC"/>
    <property type="match status" value="1"/>
</dbReference>
<dbReference type="Proteomes" id="UP000230767">
    <property type="component" value="Unassembled WGS sequence"/>
</dbReference>
<gene>
    <name evidence="10" type="ORF">COY73_01220</name>
</gene>
<evidence type="ECO:0000256" key="5">
    <source>
        <dbReference type="ARBA" id="ARBA00022833"/>
    </source>
</evidence>
<evidence type="ECO:0000256" key="8">
    <source>
        <dbReference type="ARBA" id="ARBA00023239"/>
    </source>
</evidence>
<evidence type="ECO:0000256" key="4">
    <source>
        <dbReference type="ARBA" id="ARBA00022723"/>
    </source>
</evidence>
<keyword evidence="2" id="KW-0004">4Fe-4S</keyword>
<dbReference type="EMBL" id="PFLW01000036">
    <property type="protein sequence ID" value="PIY89319.1"/>
    <property type="molecule type" value="Genomic_DNA"/>
</dbReference>
<dbReference type="AlphaFoldDB" id="A0A2M7R770"/>
<dbReference type="EC" id="4.1.99.17" evidence="9"/>
<evidence type="ECO:0000256" key="1">
    <source>
        <dbReference type="ARBA" id="ARBA00001966"/>
    </source>
</evidence>
<dbReference type="GO" id="GO:0070284">
    <property type="term" value="F:phosphomethylpyrimidine synthase activity"/>
    <property type="evidence" value="ECO:0007669"/>
    <property type="project" value="UniProtKB-EC"/>
</dbReference>
<evidence type="ECO:0000256" key="6">
    <source>
        <dbReference type="ARBA" id="ARBA00023004"/>
    </source>
</evidence>
<proteinExistence type="predicted"/>
<keyword evidence="8" id="KW-0456">Lyase</keyword>
<comment type="cofactor">
    <cofactor evidence="1">
        <name>[4Fe-4S] cluster</name>
        <dbReference type="ChEBI" id="CHEBI:49883"/>
    </cofactor>
</comment>
<dbReference type="InterPro" id="IPR038521">
    <property type="entry name" value="ThiC/Bza_core_dom"/>
</dbReference>
<dbReference type="SFLD" id="SFLDF00407">
    <property type="entry name" value="phosphomethylpyrimidine_syntha"/>
    <property type="match status" value="1"/>
</dbReference>
<keyword evidence="7" id="KW-0411">Iron-sulfur</keyword>
<protein>
    <recommendedName>
        <fullName evidence="9">Phosphomethylpyrimidine synthase</fullName>
        <ecNumber evidence="9">4.1.99.17</ecNumber>
    </recommendedName>
</protein>
<dbReference type="GO" id="GO:0051539">
    <property type="term" value="F:4 iron, 4 sulfur cluster binding"/>
    <property type="evidence" value="ECO:0007669"/>
    <property type="project" value="UniProtKB-KW"/>
</dbReference>
<dbReference type="NCBIfam" id="NF009895">
    <property type="entry name" value="PRK13352.1"/>
    <property type="match status" value="1"/>
</dbReference>